<feature type="binding site" evidence="2">
    <location>
        <position position="160"/>
    </location>
    <ligand>
        <name>Mn(2+)</name>
        <dbReference type="ChEBI" id="CHEBI:29035"/>
        <label>2</label>
    </ligand>
</feature>
<dbReference type="AlphaFoldDB" id="A0A0E2E3I1"/>
<feature type="binding site" evidence="2">
    <location>
        <position position="100"/>
    </location>
    <ligand>
        <name>Mn(2+)</name>
        <dbReference type="ChEBI" id="CHEBI:29035"/>
        <label>2</label>
    </ligand>
</feature>
<evidence type="ECO:0000256" key="2">
    <source>
        <dbReference type="PIRSR" id="PIRSR005962-1"/>
    </source>
</evidence>
<keyword evidence="2" id="KW-0464">Manganese</keyword>
<evidence type="ECO:0000256" key="1">
    <source>
        <dbReference type="ARBA" id="ARBA00022801"/>
    </source>
</evidence>
<evidence type="ECO:0000313" key="4">
    <source>
        <dbReference type="EMBL" id="EMB31686.1"/>
    </source>
</evidence>
<dbReference type="FunFam" id="3.30.70.360:FF:000001">
    <property type="entry name" value="N-acetyldiaminopimelate deacetylase"/>
    <property type="match status" value="1"/>
</dbReference>
<protein>
    <submittedName>
        <fullName evidence="4">Amidohydrolase</fullName>
    </submittedName>
</protein>
<dbReference type="InterPro" id="IPR002933">
    <property type="entry name" value="Peptidase_M20"/>
</dbReference>
<dbReference type="EMBL" id="AGDV01000020">
    <property type="protein sequence ID" value="EMB31686.1"/>
    <property type="molecule type" value="Genomic_DNA"/>
</dbReference>
<feature type="domain" description="Peptidase M20 dimerisation" evidence="3">
    <location>
        <begin position="187"/>
        <end position="282"/>
    </location>
</feature>
<gene>
    <name evidence="4" type="ORF">HMPREF9726_02066</name>
</gene>
<keyword evidence="2" id="KW-0479">Metal-binding</keyword>
<evidence type="ECO:0000259" key="3">
    <source>
        <dbReference type="Pfam" id="PF07687"/>
    </source>
</evidence>
<dbReference type="InterPro" id="IPR011650">
    <property type="entry name" value="Peptidase_M20_dimer"/>
</dbReference>
<dbReference type="GO" id="GO:0050118">
    <property type="term" value="F:N-acetyldiaminopimelate deacetylase activity"/>
    <property type="evidence" value="ECO:0007669"/>
    <property type="project" value="UniProtKB-ARBA"/>
</dbReference>
<dbReference type="RefSeq" id="WP_002685465.1">
    <property type="nucleotide sequence ID" value="NZ_CM001795.1"/>
</dbReference>
<keyword evidence="1 4" id="KW-0378">Hydrolase</keyword>
<comment type="cofactor">
    <cofactor evidence="2">
        <name>Mn(2+)</name>
        <dbReference type="ChEBI" id="CHEBI:29035"/>
    </cofactor>
    <text evidence="2">The Mn(2+) ion enhances activity.</text>
</comment>
<dbReference type="InterPro" id="IPR036264">
    <property type="entry name" value="Bact_exopeptidase_dim_dom"/>
</dbReference>
<organism evidence="4">
    <name type="scientific">Treponema denticola H-22</name>
    <dbReference type="NCBI Taxonomy" id="999432"/>
    <lineage>
        <taxon>Bacteria</taxon>
        <taxon>Pseudomonadati</taxon>
        <taxon>Spirochaetota</taxon>
        <taxon>Spirochaetia</taxon>
        <taxon>Spirochaetales</taxon>
        <taxon>Treponemataceae</taxon>
        <taxon>Treponema</taxon>
    </lineage>
</organism>
<comment type="caution">
    <text evidence="4">The sequence shown here is derived from an EMBL/GenBank/DDBJ whole genome shotgun (WGS) entry which is preliminary data.</text>
</comment>
<feature type="binding site" evidence="2">
    <location>
        <position position="362"/>
    </location>
    <ligand>
        <name>Mn(2+)</name>
        <dbReference type="ChEBI" id="CHEBI:29035"/>
        <label>2</label>
    </ligand>
</feature>
<feature type="binding site" evidence="2">
    <location>
        <position position="136"/>
    </location>
    <ligand>
        <name>Mn(2+)</name>
        <dbReference type="ChEBI" id="CHEBI:29035"/>
        <label>2</label>
    </ligand>
</feature>
<dbReference type="InterPro" id="IPR017439">
    <property type="entry name" value="Amidohydrolase"/>
</dbReference>
<dbReference type="PANTHER" id="PTHR11014">
    <property type="entry name" value="PEPTIDASE M20 FAMILY MEMBER"/>
    <property type="match status" value="1"/>
</dbReference>
<dbReference type="Gene3D" id="3.30.70.360">
    <property type="match status" value="1"/>
</dbReference>
<dbReference type="SUPFAM" id="SSF55031">
    <property type="entry name" value="Bacterial exopeptidase dimerisation domain"/>
    <property type="match status" value="1"/>
</dbReference>
<accession>A0A0E2E3I1</accession>
<dbReference type="GO" id="GO:0046872">
    <property type="term" value="F:metal ion binding"/>
    <property type="evidence" value="ECO:0007669"/>
    <property type="project" value="UniProtKB-KW"/>
</dbReference>
<dbReference type="Pfam" id="PF01546">
    <property type="entry name" value="Peptidase_M20"/>
    <property type="match status" value="1"/>
</dbReference>
<proteinExistence type="predicted"/>
<dbReference type="SUPFAM" id="SSF53187">
    <property type="entry name" value="Zn-dependent exopeptidases"/>
    <property type="match status" value="1"/>
</dbReference>
<sequence>MDILKKVKEIEKDIISWRRHLHQNPEVGFELPNTIDFVCKKLDEFGIKYDRNAAKSAVIGYIHGAEKGDVIALRADMDALPVCEATGLDFASKNSFMHACGHDAHTSILLGAAKVLNDLKDSFKGTVKLIFQPAEELGTGSVDICEKGILDDVKEIIGLHVGCISDEAKPGEFLFSKGSMMACMDKFSIKVKGVGAHGAYPSLSVDPVVIGSHIVVAIQEILGREVHPTEPAVITVGQFHSGSAFNIIPPEAYLEGTVRAVTNETRELIAKRIEEVASNIAKAFRGSIEYQFFRQPPPLINDAKVTDKAMGAAKELFPNDVKLMQRPVMGGEDFAWYLEKVPGSFIFLSTPSPIEGKVWPHHNPKFALDESQFYKGTALFVAYVMQELGK</sequence>
<dbReference type="Gene3D" id="3.40.630.10">
    <property type="entry name" value="Zn peptidases"/>
    <property type="match status" value="1"/>
</dbReference>
<dbReference type="Proteomes" id="UP000011705">
    <property type="component" value="Chromosome"/>
</dbReference>
<dbReference type="Pfam" id="PF07687">
    <property type="entry name" value="M20_dimer"/>
    <property type="match status" value="1"/>
</dbReference>
<feature type="binding site" evidence="2">
    <location>
        <position position="102"/>
    </location>
    <ligand>
        <name>Mn(2+)</name>
        <dbReference type="ChEBI" id="CHEBI:29035"/>
        <label>2</label>
    </ligand>
</feature>
<dbReference type="GO" id="GO:0019877">
    <property type="term" value="P:diaminopimelate biosynthetic process"/>
    <property type="evidence" value="ECO:0007669"/>
    <property type="project" value="UniProtKB-ARBA"/>
</dbReference>
<dbReference type="NCBIfam" id="TIGR01891">
    <property type="entry name" value="amidohydrolases"/>
    <property type="match status" value="1"/>
</dbReference>
<dbReference type="CDD" id="cd03886">
    <property type="entry name" value="M20_Acy1"/>
    <property type="match status" value="1"/>
</dbReference>
<dbReference type="PATRIC" id="fig|999432.5.peg.2147"/>
<dbReference type="PIRSF" id="PIRSF005962">
    <property type="entry name" value="Pept_M20D_amidohydro"/>
    <property type="match status" value="1"/>
</dbReference>
<name>A0A0E2E3I1_TREDN</name>
<dbReference type="PANTHER" id="PTHR11014:SF63">
    <property type="entry name" value="METALLOPEPTIDASE, PUTATIVE (AFU_ORTHOLOGUE AFUA_6G09600)-RELATED"/>
    <property type="match status" value="1"/>
</dbReference>
<reference evidence="4" key="1">
    <citation type="submission" date="2012-01" db="EMBL/GenBank/DDBJ databases">
        <title>The Genome Sequence of Treponema denticola H-22.</title>
        <authorList>
            <consortium name="The Broad Institute Genome Sequencing Platform"/>
            <person name="Earl A."/>
            <person name="Ward D."/>
            <person name="Feldgarden M."/>
            <person name="Gevers D."/>
            <person name="Blanton J.M."/>
            <person name="Fenno C.J."/>
            <person name="Baranova O.V."/>
            <person name="Mathney J."/>
            <person name="Dewhirst F.E."/>
            <person name="Izard J."/>
            <person name="Young S.K."/>
            <person name="Zeng Q."/>
            <person name="Gargeya S."/>
            <person name="Fitzgerald M."/>
            <person name="Haas B."/>
            <person name="Abouelleil A."/>
            <person name="Alvarado L."/>
            <person name="Arachchi H.M."/>
            <person name="Berlin A."/>
            <person name="Chapman S.B."/>
            <person name="Gearin G."/>
            <person name="Goldberg J."/>
            <person name="Griggs A."/>
            <person name="Gujja S."/>
            <person name="Hansen M."/>
            <person name="Heiman D."/>
            <person name="Howarth C."/>
            <person name="Larimer J."/>
            <person name="Lui A."/>
            <person name="MacDonald P.J.P."/>
            <person name="McCowen C."/>
            <person name="Montmayeur A."/>
            <person name="Murphy C."/>
            <person name="Neiman D."/>
            <person name="Pearson M."/>
            <person name="Priest M."/>
            <person name="Roberts A."/>
            <person name="Saif S."/>
            <person name="Shea T."/>
            <person name="Sisk P."/>
            <person name="Stolte C."/>
            <person name="Sykes S."/>
            <person name="Wortman J."/>
            <person name="Nusbaum C."/>
            <person name="Birren B."/>
        </authorList>
    </citation>
    <scope>NUCLEOTIDE SEQUENCE [LARGE SCALE GENOMIC DNA]</scope>
    <source>
        <strain evidence="4">H-22</strain>
    </source>
</reference>
<dbReference type="HOGENOM" id="CLU_023257_0_1_12"/>